<dbReference type="PRINTS" id="PR00035">
    <property type="entry name" value="HTHGNTR"/>
</dbReference>
<dbReference type="InterPro" id="IPR000524">
    <property type="entry name" value="Tscrpt_reg_HTH_GntR"/>
</dbReference>
<dbReference type="GO" id="GO:0003700">
    <property type="term" value="F:DNA-binding transcription factor activity"/>
    <property type="evidence" value="ECO:0007669"/>
    <property type="project" value="InterPro"/>
</dbReference>
<dbReference type="AlphaFoldDB" id="A0A1G8ABD3"/>
<dbReference type="SMART" id="SM00345">
    <property type="entry name" value="HTH_GNTR"/>
    <property type="match status" value="1"/>
</dbReference>
<proteinExistence type="predicted"/>
<evidence type="ECO:0000256" key="2">
    <source>
        <dbReference type="ARBA" id="ARBA00023125"/>
    </source>
</evidence>
<sequence>MLEAIAREPLDRSGDPLHEQLRRRVADAIGADALAPGTPLPTEQELQDAFGVSRSVVRQALAALAAAGSIERRRGRGSVVASRRTLHRSADRAGGLLQHVEAQGASLRTRVLSLAPRTVAGAVATELGVADAWALSRVRSIDDAPVVVGETLFSRARFPHPTVEALTDASLLDWMRQQGADPVGGPRRLRAAPADAEVAALLGVSTGAPLLLLEGVTEDASGAVLERFSLWHAPDTVFDVDARVRAGSRDEALADIRAQLAALQGAVARLDA</sequence>
<dbReference type="Pfam" id="PF07702">
    <property type="entry name" value="UTRA"/>
    <property type="match status" value="1"/>
</dbReference>
<dbReference type="SUPFAM" id="SSF64288">
    <property type="entry name" value="Chorismate lyase-like"/>
    <property type="match status" value="1"/>
</dbReference>
<feature type="domain" description="HTH gntR-type" evidence="4">
    <location>
        <begin position="15"/>
        <end position="83"/>
    </location>
</feature>
<dbReference type="Proteomes" id="UP000198822">
    <property type="component" value="Chromosome I"/>
</dbReference>
<dbReference type="PANTHER" id="PTHR44846">
    <property type="entry name" value="MANNOSYL-D-GLYCERATE TRANSPORT/METABOLISM SYSTEM REPRESSOR MNGR-RELATED"/>
    <property type="match status" value="1"/>
</dbReference>
<dbReference type="InterPro" id="IPR011663">
    <property type="entry name" value="UTRA"/>
</dbReference>
<accession>A0A1G8ABD3</accession>
<dbReference type="SMART" id="SM00866">
    <property type="entry name" value="UTRA"/>
    <property type="match status" value="1"/>
</dbReference>
<evidence type="ECO:0000259" key="4">
    <source>
        <dbReference type="PROSITE" id="PS50949"/>
    </source>
</evidence>
<keyword evidence="1" id="KW-0805">Transcription regulation</keyword>
<dbReference type="PROSITE" id="PS50949">
    <property type="entry name" value="HTH_GNTR"/>
    <property type="match status" value="1"/>
</dbReference>
<dbReference type="GO" id="GO:0045892">
    <property type="term" value="P:negative regulation of DNA-templated transcription"/>
    <property type="evidence" value="ECO:0007669"/>
    <property type="project" value="TreeGrafter"/>
</dbReference>
<organism evidence="5 6">
    <name type="scientific">Agrococcus jejuensis</name>
    <dbReference type="NCBI Taxonomy" id="399736"/>
    <lineage>
        <taxon>Bacteria</taxon>
        <taxon>Bacillati</taxon>
        <taxon>Actinomycetota</taxon>
        <taxon>Actinomycetes</taxon>
        <taxon>Micrococcales</taxon>
        <taxon>Microbacteriaceae</taxon>
        <taxon>Agrococcus</taxon>
    </lineage>
</organism>
<keyword evidence="6" id="KW-1185">Reference proteome</keyword>
<evidence type="ECO:0000256" key="3">
    <source>
        <dbReference type="ARBA" id="ARBA00023163"/>
    </source>
</evidence>
<keyword evidence="3" id="KW-0804">Transcription</keyword>
<dbReference type="STRING" id="399736.SAMN04489720_0319"/>
<dbReference type="Pfam" id="PF00392">
    <property type="entry name" value="GntR"/>
    <property type="match status" value="1"/>
</dbReference>
<evidence type="ECO:0000313" key="5">
    <source>
        <dbReference type="EMBL" id="SDH18252.1"/>
    </source>
</evidence>
<dbReference type="EMBL" id="LT629695">
    <property type="protein sequence ID" value="SDH18252.1"/>
    <property type="molecule type" value="Genomic_DNA"/>
</dbReference>
<dbReference type="InterPro" id="IPR036390">
    <property type="entry name" value="WH_DNA-bd_sf"/>
</dbReference>
<dbReference type="Gene3D" id="1.10.10.10">
    <property type="entry name" value="Winged helix-like DNA-binding domain superfamily/Winged helix DNA-binding domain"/>
    <property type="match status" value="1"/>
</dbReference>
<dbReference type="InterPro" id="IPR028978">
    <property type="entry name" value="Chorismate_lyase_/UTRA_dom_sf"/>
</dbReference>
<dbReference type="PANTHER" id="PTHR44846:SF1">
    <property type="entry name" value="MANNOSYL-D-GLYCERATE TRANSPORT_METABOLISM SYSTEM REPRESSOR MNGR-RELATED"/>
    <property type="match status" value="1"/>
</dbReference>
<dbReference type="InterPro" id="IPR050679">
    <property type="entry name" value="Bact_HTH_transcr_reg"/>
</dbReference>
<gene>
    <name evidence="5" type="ORF">SAMN04489720_0319</name>
</gene>
<reference evidence="6" key="1">
    <citation type="submission" date="2016-10" db="EMBL/GenBank/DDBJ databases">
        <authorList>
            <person name="Varghese N."/>
            <person name="Submissions S."/>
        </authorList>
    </citation>
    <scope>NUCLEOTIDE SEQUENCE [LARGE SCALE GENOMIC DNA]</scope>
    <source>
        <strain evidence="6">DSM 22002</strain>
    </source>
</reference>
<dbReference type="SUPFAM" id="SSF46785">
    <property type="entry name" value="Winged helix' DNA-binding domain"/>
    <property type="match status" value="1"/>
</dbReference>
<dbReference type="CDD" id="cd07377">
    <property type="entry name" value="WHTH_GntR"/>
    <property type="match status" value="1"/>
</dbReference>
<evidence type="ECO:0000313" key="6">
    <source>
        <dbReference type="Proteomes" id="UP000198822"/>
    </source>
</evidence>
<dbReference type="Gene3D" id="3.40.1410.10">
    <property type="entry name" value="Chorismate lyase-like"/>
    <property type="match status" value="1"/>
</dbReference>
<name>A0A1G8ABD3_9MICO</name>
<protein>
    <submittedName>
        <fullName evidence="5">Transcriptional regulator, GntR family</fullName>
    </submittedName>
</protein>
<keyword evidence="2" id="KW-0238">DNA-binding</keyword>
<dbReference type="InterPro" id="IPR036388">
    <property type="entry name" value="WH-like_DNA-bd_sf"/>
</dbReference>
<dbReference type="GO" id="GO:0003677">
    <property type="term" value="F:DNA binding"/>
    <property type="evidence" value="ECO:0007669"/>
    <property type="project" value="UniProtKB-KW"/>
</dbReference>
<evidence type="ECO:0000256" key="1">
    <source>
        <dbReference type="ARBA" id="ARBA00023015"/>
    </source>
</evidence>